<gene>
    <name evidence="3" type="ORF">Athai_64030</name>
</gene>
<keyword evidence="2" id="KW-1133">Transmembrane helix</keyword>
<dbReference type="KEGG" id="atl:Athai_64030"/>
<keyword evidence="2" id="KW-0472">Membrane</keyword>
<feature type="transmembrane region" description="Helical" evidence="2">
    <location>
        <begin position="73"/>
        <end position="97"/>
    </location>
</feature>
<dbReference type="EMBL" id="AP023355">
    <property type="protein sequence ID" value="BCJ38900.1"/>
    <property type="molecule type" value="Genomic_DNA"/>
</dbReference>
<organism evidence="3 4">
    <name type="scientific">Actinocatenispora thailandica</name>
    <dbReference type="NCBI Taxonomy" id="227318"/>
    <lineage>
        <taxon>Bacteria</taxon>
        <taxon>Bacillati</taxon>
        <taxon>Actinomycetota</taxon>
        <taxon>Actinomycetes</taxon>
        <taxon>Micromonosporales</taxon>
        <taxon>Micromonosporaceae</taxon>
        <taxon>Actinocatenispora</taxon>
    </lineage>
</organism>
<protein>
    <submittedName>
        <fullName evidence="3">Uncharacterized protein</fullName>
    </submittedName>
</protein>
<name>A0A7R7DWI5_9ACTN</name>
<accession>A0A7R7DWI5</accession>
<keyword evidence="2" id="KW-0812">Transmembrane</keyword>
<evidence type="ECO:0000256" key="1">
    <source>
        <dbReference type="SAM" id="MobiDB-lite"/>
    </source>
</evidence>
<feature type="compositionally biased region" description="Low complexity" evidence="1">
    <location>
        <begin position="147"/>
        <end position="167"/>
    </location>
</feature>
<dbReference type="Proteomes" id="UP000611640">
    <property type="component" value="Chromosome"/>
</dbReference>
<feature type="transmembrane region" description="Helical" evidence="2">
    <location>
        <begin position="37"/>
        <end position="61"/>
    </location>
</feature>
<evidence type="ECO:0000256" key="2">
    <source>
        <dbReference type="SAM" id="Phobius"/>
    </source>
</evidence>
<proteinExistence type="predicted"/>
<feature type="compositionally biased region" description="Gly residues" evidence="1">
    <location>
        <begin position="171"/>
        <end position="185"/>
    </location>
</feature>
<sequence length="214" mass="20932">MLNFVLNLMLSYGPNIVAAAVGIVLSLIMIKRRGSLYALFGFLAMLVAVGLGTVDLVYFTWFASHDPDTAIMVGRVITGAADVVALGSWALILVALFRKPEAATTTARTGGAGAAPAGWPGQPAGPTFGSQPPAGPAPSQPGGGQPVSGQPAASQPGVGQPGAGQPAPGQPGTGQPGGGQPGTGFGQPQPGAPGFGGGNPGAQWGQPGSGPSPY</sequence>
<dbReference type="RefSeq" id="WP_203964859.1">
    <property type="nucleotide sequence ID" value="NZ_AP023355.1"/>
</dbReference>
<evidence type="ECO:0000313" key="3">
    <source>
        <dbReference type="EMBL" id="BCJ38900.1"/>
    </source>
</evidence>
<dbReference type="AlphaFoldDB" id="A0A7R7DWI5"/>
<feature type="compositionally biased region" description="Low complexity" evidence="1">
    <location>
        <begin position="107"/>
        <end position="132"/>
    </location>
</feature>
<reference evidence="3 4" key="1">
    <citation type="submission" date="2020-08" db="EMBL/GenBank/DDBJ databases">
        <title>Whole genome shotgun sequence of Actinocatenispora thailandica NBRC 105041.</title>
        <authorList>
            <person name="Komaki H."/>
            <person name="Tamura T."/>
        </authorList>
    </citation>
    <scope>NUCLEOTIDE SEQUENCE [LARGE SCALE GENOMIC DNA]</scope>
    <source>
        <strain evidence="3 4">NBRC 105041</strain>
    </source>
</reference>
<feature type="transmembrane region" description="Helical" evidence="2">
    <location>
        <begin position="12"/>
        <end position="30"/>
    </location>
</feature>
<evidence type="ECO:0000313" key="4">
    <source>
        <dbReference type="Proteomes" id="UP000611640"/>
    </source>
</evidence>
<feature type="region of interest" description="Disordered" evidence="1">
    <location>
        <begin position="107"/>
        <end position="214"/>
    </location>
</feature>
<keyword evidence="4" id="KW-1185">Reference proteome</keyword>